<feature type="binding site" evidence="11">
    <location>
        <position position="9"/>
    </location>
    <ligand>
        <name>[4Fe-4S] cluster</name>
        <dbReference type="ChEBI" id="CHEBI:49883"/>
    </ligand>
</feature>
<comment type="PTM">
    <text evidence="11">The Fe-S cluster can be nitrosylated by nitric oxide (NO).</text>
</comment>
<comment type="caution">
    <text evidence="13">The sequence shown here is derived from an EMBL/GenBank/DDBJ whole genome shotgun (WGS) entry which is preliminary data.</text>
</comment>
<gene>
    <name evidence="11" type="primary">whiB</name>
    <name evidence="13" type="ORF">J8N05_19635</name>
</gene>
<dbReference type="GO" id="GO:0045454">
    <property type="term" value="P:cell redox homeostasis"/>
    <property type="evidence" value="ECO:0007669"/>
    <property type="project" value="TreeGrafter"/>
</dbReference>
<keyword evidence="10 11" id="KW-0804">Transcription</keyword>
<organism evidence="13 14">
    <name type="scientific">Streptomyces liliiviolaceus</name>
    <dbReference type="NCBI Taxonomy" id="2823109"/>
    <lineage>
        <taxon>Bacteria</taxon>
        <taxon>Bacillati</taxon>
        <taxon>Actinomycetota</taxon>
        <taxon>Actinomycetes</taxon>
        <taxon>Kitasatosporales</taxon>
        <taxon>Streptomycetaceae</taxon>
        <taxon>Streptomyces</taxon>
    </lineage>
</organism>
<comment type="PTM">
    <text evidence="11">Upon Fe-S cluster removal intramolecular disulfide bonds are formed.</text>
</comment>
<evidence type="ECO:0000256" key="5">
    <source>
        <dbReference type="ARBA" id="ARBA00023004"/>
    </source>
</evidence>
<dbReference type="Proteomes" id="UP000677413">
    <property type="component" value="Unassembled WGS sequence"/>
</dbReference>
<evidence type="ECO:0000256" key="3">
    <source>
        <dbReference type="ARBA" id="ARBA00022485"/>
    </source>
</evidence>
<keyword evidence="11" id="KW-0963">Cytoplasm</keyword>
<evidence type="ECO:0000313" key="14">
    <source>
        <dbReference type="Proteomes" id="UP000677413"/>
    </source>
</evidence>
<dbReference type="RefSeq" id="WP_210884542.1">
    <property type="nucleotide sequence ID" value="NZ_JAGPYQ010000001.1"/>
</dbReference>
<evidence type="ECO:0000256" key="11">
    <source>
        <dbReference type="HAMAP-Rule" id="MF_01479"/>
    </source>
</evidence>
<sequence>MNWRERALCRYEDPDLFFPIGAHDSGPGLLQTDEAKAVCRRCPVMRNCLDRALAAGPVEGIWGATTEAERRALRRRAARALAVDTMSGEAVATTHGSAA</sequence>
<dbReference type="AlphaFoldDB" id="A0A940Y055"/>
<protein>
    <recommendedName>
        <fullName evidence="11">Transcriptional regulator WhiB</fullName>
    </recommendedName>
</protein>
<dbReference type="PANTHER" id="PTHR38839">
    <property type="entry name" value="TRANSCRIPTIONAL REGULATOR WHID-RELATED"/>
    <property type="match status" value="1"/>
</dbReference>
<evidence type="ECO:0000256" key="2">
    <source>
        <dbReference type="ARBA" id="ARBA00006597"/>
    </source>
</evidence>
<evidence type="ECO:0000256" key="8">
    <source>
        <dbReference type="ARBA" id="ARBA00023125"/>
    </source>
</evidence>
<dbReference type="GO" id="GO:0045892">
    <property type="term" value="P:negative regulation of DNA-templated transcription"/>
    <property type="evidence" value="ECO:0007669"/>
    <property type="project" value="TreeGrafter"/>
</dbReference>
<evidence type="ECO:0000256" key="4">
    <source>
        <dbReference type="ARBA" id="ARBA00022723"/>
    </source>
</evidence>
<evidence type="ECO:0000259" key="12">
    <source>
        <dbReference type="PROSITE" id="PS51674"/>
    </source>
</evidence>
<reference evidence="13 14" key="1">
    <citation type="submission" date="2021-04" db="EMBL/GenBank/DDBJ databases">
        <authorList>
            <person name="Tang X."/>
            <person name="Zhou X."/>
            <person name="Chen X."/>
            <person name="Cernava T."/>
            <person name="Zhang C."/>
        </authorList>
    </citation>
    <scope>NUCLEOTIDE SEQUENCE [LARGE SCALE GENOMIC DNA]</scope>
    <source>
        <strain evidence="13 14">BH-SS-21</strain>
    </source>
</reference>
<comment type="similarity">
    <text evidence="2 11">Belongs to the WhiB family.</text>
</comment>
<proteinExistence type="inferred from homology"/>
<keyword evidence="8 11" id="KW-0238">DNA-binding</keyword>
<evidence type="ECO:0000256" key="10">
    <source>
        <dbReference type="ARBA" id="ARBA00023163"/>
    </source>
</evidence>
<evidence type="ECO:0000313" key="13">
    <source>
        <dbReference type="EMBL" id="MBQ0850401.1"/>
    </source>
</evidence>
<evidence type="ECO:0000256" key="6">
    <source>
        <dbReference type="ARBA" id="ARBA00023014"/>
    </source>
</evidence>
<dbReference type="PROSITE" id="PS51674">
    <property type="entry name" value="4FE4S_WBL"/>
    <property type="match status" value="1"/>
</dbReference>
<dbReference type="GO" id="GO:0005737">
    <property type="term" value="C:cytoplasm"/>
    <property type="evidence" value="ECO:0007669"/>
    <property type="project" value="UniProtKB-SubCell"/>
</dbReference>
<dbReference type="PANTHER" id="PTHR38839:SF6">
    <property type="entry name" value="TRANSCRIPTIONAL REGULATOR WHIB1"/>
    <property type="match status" value="1"/>
</dbReference>
<evidence type="ECO:0000256" key="7">
    <source>
        <dbReference type="ARBA" id="ARBA00023015"/>
    </source>
</evidence>
<name>A0A940Y055_9ACTN</name>
<evidence type="ECO:0000256" key="1">
    <source>
        <dbReference type="ARBA" id="ARBA00004496"/>
    </source>
</evidence>
<dbReference type="HAMAP" id="MF_01479">
    <property type="entry name" value="WhiB"/>
    <property type="match status" value="1"/>
</dbReference>
<keyword evidence="9 11" id="KW-1015">Disulfide bond</keyword>
<comment type="function">
    <text evidence="11">Acts as a transcriptional regulator. Probably redox-responsive. The apo- but not holo-form probably binds DNA.</text>
</comment>
<keyword evidence="3 11" id="KW-0004">4Fe-4S</keyword>
<accession>A0A940Y055</accession>
<dbReference type="GO" id="GO:0046872">
    <property type="term" value="F:metal ion binding"/>
    <property type="evidence" value="ECO:0007669"/>
    <property type="project" value="UniProtKB-KW"/>
</dbReference>
<dbReference type="Pfam" id="PF02467">
    <property type="entry name" value="Whib"/>
    <property type="match status" value="1"/>
</dbReference>
<dbReference type="InterPro" id="IPR003482">
    <property type="entry name" value="Whib"/>
</dbReference>
<comment type="cofactor">
    <cofactor evidence="11">
        <name>[4Fe-4S] cluster</name>
        <dbReference type="ChEBI" id="CHEBI:49883"/>
    </cofactor>
    <text evidence="11">Binds 1 [4Fe-4S] cluster per subunit. Following nitrosylation of the [4Fe-4S] cluster binds 1 [4Fe-8(NO)] cluster per subunit.</text>
</comment>
<feature type="binding site" evidence="11">
    <location>
        <position position="48"/>
    </location>
    <ligand>
        <name>[4Fe-4S] cluster</name>
        <dbReference type="ChEBI" id="CHEBI:49883"/>
    </ligand>
</feature>
<dbReference type="EMBL" id="JAGPYQ010000001">
    <property type="protein sequence ID" value="MBQ0850401.1"/>
    <property type="molecule type" value="Genomic_DNA"/>
</dbReference>
<dbReference type="GO" id="GO:0035731">
    <property type="term" value="F:dinitrosyl-iron complex binding"/>
    <property type="evidence" value="ECO:0007669"/>
    <property type="project" value="UniProtKB-UniRule"/>
</dbReference>
<dbReference type="InterPro" id="IPR034768">
    <property type="entry name" value="4FE4S_WBL"/>
</dbReference>
<keyword evidence="14" id="KW-1185">Reference proteome</keyword>
<dbReference type="GO" id="GO:0047134">
    <property type="term" value="F:protein-disulfide reductase [NAD(P)H] activity"/>
    <property type="evidence" value="ECO:0007669"/>
    <property type="project" value="TreeGrafter"/>
</dbReference>
<dbReference type="GO" id="GO:0051539">
    <property type="term" value="F:4 iron, 4 sulfur cluster binding"/>
    <property type="evidence" value="ECO:0007669"/>
    <property type="project" value="UniProtKB-UniRule"/>
</dbReference>
<keyword evidence="4 11" id="KW-0479">Metal-binding</keyword>
<keyword evidence="6 11" id="KW-0411">Iron-sulfur</keyword>
<evidence type="ECO:0000256" key="9">
    <source>
        <dbReference type="ARBA" id="ARBA00023157"/>
    </source>
</evidence>
<feature type="binding site" evidence="11">
    <location>
        <position position="42"/>
    </location>
    <ligand>
        <name>[4Fe-4S] cluster</name>
        <dbReference type="ChEBI" id="CHEBI:49883"/>
    </ligand>
</feature>
<comment type="subcellular location">
    <subcellularLocation>
        <location evidence="1 11">Cytoplasm</location>
    </subcellularLocation>
</comment>
<feature type="domain" description="4Fe-4S Wbl-type" evidence="12">
    <location>
        <begin position="8"/>
        <end position="72"/>
    </location>
</feature>
<keyword evidence="7 11" id="KW-0805">Transcription regulation</keyword>
<feature type="binding site" evidence="11">
    <location>
        <position position="39"/>
    </location>
    <ligand>
        <name>[4Fe-4S] cluster</name>
        <dbReference type="ChEBI" id="CHEBI:49883"/>
    </ligand>
</feature>
<keyword evidence="5 11" id="KW-0408">Iron</keyword>
<dbReference type="GO" id="GO:0003677">
    <property type="term" value="F:DNA binding"/>
    <property type="evidence" value="ECO:0007669"/>
    <property type="project" value="UniProtKB-UniRule"/>
</dbReference>